<comment type="caution">
    <text evidence="2">The sequence shown here is derived from an EMBL/GenBank/DDBJ whole genome shotgun (WGS) entry which is preliminary data.</text>
</comment>
<name>A0A9P7ABF5_9AGAM</name>
<proteinExistence type="predicted"/>
<gene>
    <name evidence="2" type="ORF">HD556DRAFT_1435298</name>
</gene>
<dbReference type="PANTHER" id="PTHR33096">
    <property type="entry name" value="CXC2 DOMAIN-CONTAINING PROTEIN"/>
    <property type="match status" value="1"/>
</dbReference>
<reference evidence="2" key="1">
    <citation type="journal article" date="2020" name="New Phytol.">
        <title>Comparative genomics reveals dynamic genome evolution in host specialist ectomycorrhizal fungi.</title>
        <authorList>
            <person name="Lofgren L.A."/>
            <person name="Nguyen N.H."/>
            <person name="Vilgalys R."/>
            <person name="Ruytinx J."/>
            <person name="Liao H.L."/>
            <person name="Branco S."/>
            <person name="Kuo A."/>
            <person name="LaButti K."/>
            <person name="Lipzen A."/>
            <person name="Andreopoulos W."/>
            <person name="Pangilinan J."/>
            <person name="Riley R."/>
            <person name="Hundley H."/>
            <person name="Na H."/>
            <person name="Barry K."/>
            <person name="Grigoriev I.V."/>
            <person name="Stajich J.E."/>
            <person name="Kennedy P.G."/>
        </authorList>
    </citation>
    <scope>NUCLEOTIDE SEQUENCE</scope>
    <source>
        <strain evidence="2">S12</strain>
    </source>
</reference>
<dbReference type="Pfam" id="PF18758">
    <property type="entry name" value="KDZ"/>
    <property type="match status" value="2"/>
</dbReference>
<evidence type="ECO:0000313" key="3">
    <source>
        <dbReference type="Proteomes" id="UP000719766"/>
    </source>
</evidence>
<evidence type="ECO:0000313" key="2">
    <source>
        <dbReference type="EMBL" id="KAG1784976.1"/>
    </source>
</evidence>
<dbReference type="OrthoDB" id="3261436at2759"/>
<dbReference type="Proteomes" id="UP000719766">
    <property type="component" value="Unassembled WGS sequence"/>
</dbReference>
<dbReference type="EMBL" id="JABBWE010000123">
    <property type="protein sequence ID" value="KAG1784976.1"/>
    <property type="molecule type" value="Genomic_DNA"/>
</dbReference>
<dbReference type="InterPro" id="IPR040521">
    <property type="entry name" value="KDZ"/>
</dbReference>
<sequence>MDERDLFLAELLRHEGRGDHISDACPGCPCLKSTPPRYRCQDCLDSQLYCGLCIVQNHLQLPTHRIEEWNGQFFERLSLKAMGLRIQLGHAIGESCILPRRAFNNDFVLIDANGIHEIGLDFCGCMTSQTHTKQLLRAGWFPSTSTNPRTAATFRVLHHYHILSFESKASAYEFYHSLVRLTDNTGLIRRKDRYESFMRMVREWRHLVMLKRSGRGHDPSGVAGTSEGQCAVLCPACPQPGKNLPHNWEDAPKAKGWLYSLFLAIDANFRLKRRAVSSDETDPSLSRGWAYFVEETSYKSYISDRAGDVQEKSTCSSHNAVNMAETKLSQGLAATGVGTVDCARHNMKRPNGVGDLQKGEKYLNMDYLFFSTLRHSTVDILNVSYDIACQWHKFLWSRMVSLPPSHHLNYLARTIRFFVPKFHLPAHAPERGWSNINPVASSTKAMGPGCRRDTLDDHFGDWNWKKVVGLGSLLLLKIKEAQIEKADHGAAFEEFDSVITSEHRFAWKAEMEAWEENPNDTTVANPLQPKGIAITQAGARLSLAQLEAEELKRGVDLSLHPDVSPSVLIASGIDLEEEQRRLKAIADGMGIHATDRQKLSILRMRMSLRRKIESWRQTQLLYVPSVQVLLATSATGSLNDTELMKLWLPSALNSNACDSRLQHIEWELHFAQAHDALEELRQCLRVYCSLLNFKREWIRGQGANTRAQNALTRIHTRQVACVKRYRTAWTALKSLAPILKKADWHGRLQDLSDDDVKPLIDPFASQGEGRRKLTWIWMMDGVDSGAAGGDVDGVRVEWCKSRARALRWSEEVDLLQEEMRRVLQFFNWQANWWEGQGVRRAAARDESLRAYASRQANIRRRLAAHFHSIWAPLMSPQDTLGNPAAALPLPDLTIPDMP</sequence>
<dbReference type="Pfam" id="PF18803">
    <property type="entry name" value="CxC2"/>
    <property type="match status" value="1"/>
</dbReference>
<dbReference type="AlphaFoldDB" id="A0A9P7ABF5"/>
<accession>A0A9P7ABF5</accession>
<keyword evidence="3" id="KW-1185">Reference proteome</keyword>
<organism evidence="2 3">
    <name type="scientific">Suillus plorans</name>
    <dbReference type="NCBI Taxonomy" id="116603"/>
    <lineage>
        <taxon>Eukaryota</taxon>
        <taxon>Fungi</taxon>
        <taxon>Dikarya</taxon>
        <taxon>Basidiomycota</taxon>
        <taxon>Agaricomycotina</taxon>
        <taxon>Agaricomycetes</taxon>
        <taxon>Agaricomycetidae</taxon>
        <taxon>Boletales</taxon>
        <taxon>Suillineae</taxon>
        <taxon>Suillaceae</taxon>
        <taxon>Suillus</taxon>
    </lineage>
</organism>
<dbReference type="PANTHER" id="PTHR33096:SF1">
    <property type="entry name" value="CXC1-LIKE CYSTEINE CLUSTER ASSOCIATED WITH KDZ TRANSPOSASES DOMAIN-CONTAINING PROTEIN"/>
    <property type="match status" value="1"/>
</dbReference>
<protein>
    <recommendedName>
        <fullName evidence="1">CxC2-like cysteine cluster KDZ transposase-associated domain-containing protein</fullName>
    </recommendedName>
</protein>
<dbReference type="RefSeq" id="XP_041152461.1">
    <property type="nucleotide sequence ID" value="XM_041305412.1"/>
</dbReference>
<dbReference type="GeneID" id="64599176"/>
<evidence type="ECO:0000259" key="1">
    <source>
        <dbReference type="Pfam" id="PF18803"/>
    </source>
</evidence>
<dbReference type="InterPro" id="IPR041457">
    <property type="entry name" value="CxC2_KDZ-assoc"/>
</dbReference>
<feature type="domain" description="CxC2-like cysteine cluster KDZ transposase-associated" evidence="1">
    <location>
        <begin position="79"/>
        <end position="186"/>
    </location>
</feature>